<accession>A0A212IW21</accession>
<proteinExistence type="predicted"/>
<dbReference type="Pfam" id="PF01381">
    <property type="entry name" value="HTH_3"/>
    <property type="match status" value="1"/>
</dbReference>
<dbReference type="Gene3D" id="1.10.260.40">
    <property type="entry name" value="lambda repressor-like DNA-binding domains"/>
    <property type="match status" value="1"/>
</dbReference>
<dbReference type="GO" id="GO:0003677">
    <property type="term" value="F:DNA binding"/>
    <property type="evidence" value="ECO:0007669"/>
    <property type="project" value="InterPro"/>
</dbReference>
<organism evidence="2">
    <name type="scientific">uncultured Alphaproteobacteria bacterium</name>
    <dbReference type="NCBI Taxonomy" id="91750"/>
    <lineage>
        <taxon>Bacteria</taxon>
        <taxon>Pseudomonadati</taxon>
        <taxon>Pseudomonadota</taxon>
        <taxon>Alphaproteobacteria</taxon>
        <taxon>environmental samples</taxon>
    </lineage>
</organism>
<dbReference type="InterPro" id="IPR010982">
    <property type="entry name" value="Lambda_DNA-bd_dom_sf"/>
</dbReference>
<reference evidence="2" key="1">
    <citation type="submission" date="2016-04" db="EMBL/GenBank/DDBJ databases">
        <authorList>
            <person name="Evans L.H."/>
            <person name="Alamgir A."/>
            <person name="Owens N."/>
            <person name="Weber N.D."/>
            <person name="Virtaneva K."/>
            <person name="Barbian K."/>
            <person name="Babar A."/>
            <person name="Rosenke K."/>
        </authorList>
    </citation>
    <scope>NUCLEOTIDE SEQUENCE</scope>
    <source>
        <strain evidence="2">86</strain>
    </source>
</reference>
<dbReference type="InterPro" id="IPR001387">
    <property type="entry name" value="Cro/C1-type_HTH"/>
</dbReference>
<dbReference type="EMBL" id="FLUO01000001">
    <property type="protein sequence ID" value="SBV91369.1"/>
    <property type="molecule type" value="Genomic_DNA"/>
</dbReference>
<protein>
    <submittedName>
        <fullName evidence="2">Phage-related transcriptional regulator</fullName>
    </submittedName>
</protein>
<dbReference type="SMART" id="SM00530">
    <property type="entry name" value="HTH_XRE"/>
    <property type="match status" value="1"/>
</dbReference>
<evidence type="ECO:0000259" key="1">
    <source>
        <dbReference type="PROSITE" id="PS50943"/>
    </source>
</evidence>
<dbReference type="CDD" id="cd00093">
    <property type="entry name" value="HTH_XRE"/>
    <property type="match status" value="1"/>
</dbReference>
<dbReference type="PROSITE" id="PS50943">
    <property type="entry name" value="HTH_CROC1"/>
    <property type="match status" value="1"/>
</dbReference>
<name>A0A212IW21_9PROT</name>
<sequence length="108" mass="11698">MTKTVTIPQEEYDALLARVEDLDDILAANAAMTGARLPHECAMRIIDGQHPTRVWREYRGFSALALAKKSGVSQAYLSEIETGKKPGSVEAYKAIAEALSVPLDAVVP</sequence>
<dbReference type="AlphaFoldDB" id="A0A212IW21"/>
<dbReference type="SUPFAM" id="SSF47413">
    <property type="entry name" value="lambda repressor-like DNA-binding domains"/>
    <property type="match status" value="1"/>
</dbReference>
<gene>
    <name evidence="2" type="ORF">KL86APRO_10118</name>
</gene>
<evidence type="ECO:0000313" key="2">
    <source>
        <dbReference type="EMBL" id="SBV91369.1"/>
    </source>
</evidence>
<feature type="domain" description="HTH cro/C1-type" evidence="1">
    <location>
        <begin position="53"/>
        <end position="106"/>
    </location>
</feature>